<dbReference type="KEGG" id="hhk:HH1059_18820"/>
<dbReference type="PANTHER" id="PTHR35370">
    <property type="entry name" value="CYTOPLASMIC PROTEIN-RELATED-RELATED"/>
    <property type="match status" value="1"/>
</dbReference>
<protein>
    <submittedName>
        <fullName evidence="1">Protein ImpG/VasA</fullName>
    </submittedName>
</protein>
<dbReference type="EMBL" id="AP017372">
    <property type="protein sequence ID" value="BAU58571.1"/>
    <property type="molecule type" value="Genomic_DNA"/>
</dbReference>
<dbReference type="OrthoDB" id="9763676at2"/>
<organism evidence="1 2">
    <name type="scientific">Halorhodospira halochloris</name>
    <name type="common">Ectothiorhodospira halochloris</name>
    <dbReference type="NCBI Taxonomy" id="1052"/>
    <lineage>
        <taxon>Bacteria</taxon>
        <taxon>Pseudomonadati</taxon>
        <taxon>Pseudomonadota</taxon>
        <taxon>Gammaproteobacteria</taxon>
        <taxon>Chromatiales</taxon>
        <taxon>Ectothiorhodospiraceae</taxon>
        <taxon>Halorhodospira</taxon>
    </lineage>
</organism>
<name>A0A110B5M7_HALHR</name>
<dbReference type="RefSeq" id="WP_096409914.1">
    <property type="nucleotide sequence ID" value="NZ_AP017372.2"/>
</dbReference>
<dbReference type="InterPro" id="IPR010272">
    <property type="entry name" value="T6SS_TssF"/>
</dbReference>
<dbReference type="AlphaFoldDB" id="A0A110B5M7"/>
<gene>
    <name evidence="1" type="ORF">HH1059_18820</name>
</gene>
<sequence>MAMLRAFQGEMRRLNEGGEEFARCFPEQGKMLSLSQVNDRDPYVERLLEGVAYLTAGVRQELKHSIAGLHEQLLESVCPQLIDPYPSTVTLELGLDENRIEGADIAAGTHFYSQPVGNESLSLPFAAQRSIALRAFKLEDFQWVSHYGGGSQLRFKLTGSAAAFRDKHALSPLLLWIDDESGQGYAMREALLRRVDDVEVRLSGAELSASVLRLKDSIYFESAFPLSCSDLFGVSLPGSQALERLQAYFLAREQLLFVNLCGLDQLDLPDQLNSLDIIFHLAFPAPGVEQSSRSVLRYGCVPAINLNRGWADPVRLQAGADECLVRSQTDGPDSRVVHRVLQVEGRSTHSGESQSYSALSTWGVDGITGGLYRVVRPDKGSAGRGDPEIRLDPASAKQEQTLSIDVLYSNGDLPRLHLSKGNIDVCSGEVPEGVTVNNLHRPRAFRPAPVETAQTQLLNCLLRCDIERLADKQFMRTLLFAVANAAHSQVPVAVRAIGDIDWQSTTRWRKGVIEQGIKVRMPIDTRHIPDRGEACLLAELIHGVLLEWAPLDRFVELVLVFEPSGEEEQWTNCL</sequence>
<keyword evidence="2" id="KW-1185">Reference proteome</keyword>
<evidence type="ECO:0000313" key="2">
    <source>
        <dbReference type="Proteomes" id="UP000218890"/>
    </source>
</evidence>
<dbReference type="PANTHER" id="PTHR35370:SF1">
    <property type="entry name" value="TYPE VI SECRETION SYSTEM COMPONENT TSSF1"/>
    <property type="match status" value="1"/>
</dbReference>
<evidence type="ECO:0000313" key="1">
    <source>
        <dbReference type="EMBL" id="BAU58571.1"/>
    </source>
</evidence>
<proteinExistence type="predicted"/>
<dbReference type="Proteomes" id="UP000218890">
    <property type="component" value="Chromosome"/>
</dbReference>
<reference evidence="1" key="1">
    <citation type="submission" date="2016-02" db="EMBL/GenBank/DDBJ databases">
        <title>Halorhodospira halochloris DSM-1059 complete genome, version 2.</title>
        <authorList>
            <person name="Tsukatani Y."/>
        </authorList>
    </citation>
    <scope>NUCLEOTIDE SEQUENCE</scope>
    <source>
        <strain evidence="1">DSM 1059</strain>
    </source>
</reference>
<accession>A0A110B5M7</accession>
<dbReference type="Pfam" id="PF05947">
    <property type="entry name" value="T6SS_TssF"/>
    <property type="match status" value="1"/>
</dbReference>